<feature type="domain" description="PAS" evidence="10">
    <location>
        <begin position="141"/>
        <end position="192"/>
    </location>
</feature>
<evidence type="ECO:0000256" key="8">
    <source>
        <dbReference type="ARBA" id="ARBA00023012"/>
    </source>
</evidence>
<dbReference type="InterPro" id="IPR013656">
    <property type="entry name" value="PAS_4"/>
</dbReference>
<evidence type="ECO:0000259" key="9">
    <source>
        <dbReference type="PROSITE" id="PS50109"/>
    </source>
</evidence>
<dbReference type="Pfam" id="PF02518">
    <property type="entry name" value="HATPase_c"/>
    <property type="match status" value="1"/>
</dbReference>
<comment type="catalytic activity">
    <reaction evidence="1">
        <text>ATP + protein L-histidine = ADP + protein N-phospho-L-histidine.</text>
        <dbReference type="EC" id="2.7.13.3"/>
    </reaction>
</comment>
<evidence type="ECO:0000256" key="7">
    <source>
        <dbReference type="ARBA" id="ARBA00022840"/>
    </source>
</evidence>
<dbReference type="Pfam" id="PF08448">
    <property type="entry name" value="PAS_4"/>
    <property type="match status" value="1"/>
</dbReference>
<evidence type="ECO:0000256" key="5">
    <source>
        <dbReference type="ARBA" id="ARBA00022741"/>
    </source>
</evidence>
<dbReference type="InterPro" id="IPR036890">
    <property type="entry name" value="HATPase_C_sf"/>
</dbReference>
<keyword evidence="6" id="KW-0418">Kinase</keyword>
<accession>A0A1G5APZ8</accession>
<proteinExistence type="predicted"/>
<organism evidence="11 12">
    <name type="scientific">Thiohalorhabdus denitrificans</name>
    <dbReference type="NCBI Taxonomy" id="381306"/>
    <lineage>
        <taxon>Bacteria</taxon>
        <taxon>Pseudomonadati</taxon>
        <taxon>Pseudomonadota</taxon>
        <taxon>Gammaproteobacteria</taxon>
        <taxon>Thiohalorhabdales</taxon>
        <taxon>Thiohalorhabdaceae</taxon>
        <taxon>Thiohalorhabdus</taxon>
    </lineage>
</organism>
<dbReference type="RefSeq" id="WP_082433067.1">
    <property type="nucleotide sequence ID" value="NZ_FMUN01000001.1"/>
</dbReference>
<dbReference type="Gene3D" id="3.30.450.20">
    <property type="entry name" value="PAS domain"/>
    <property type="match status" value="1"/>
</dbReference>
<dbReference type="SMART" id="SM00091">
    <property type="entry name" value="PAS"/>
    <property type="match status" value="1"/>
</dbReference>
<evidence type="ECO:0000313" key="12">
    <source>
        <dbReference type="Proteomes" id="UP000183104"/>
    </source>
</evidence>
<dbReference type="PROSITE" id="PS50112">
    <property type="entry name" value="PAS"/>
    <property type="match status" value="1"/>
</dbReference>
<sequence>MKELFSRYAGLRAWWQEGDSRRRISAGVLLLLGVGLWAATEVRADGLAGASLLSVLGLAILVTSRTRSDEVHREARDEALRALHDKIAEAKEGCLQPVEVGTLGDLDPRMSRMVSDYNRMIENLRSTFNYVEECQNKVLAERNKTDALLQSLPGALISVDENLVITTVNKQAEEIMEGPAEALIGQNLFELLDLNEADRCILRDAFLYKRPVRNQEIALTIGQEPRAVSINLSFLSREDTDMAAVVTLQDITEYKRLQESVYTREKLVAMGQLAAGVAHELNTPLGNILGYSQLMQESLDDPERLAHYSGVVVEEAKQCSRIVQDLLNYARKDQCVGETCGLNALIGEVNDTFLNCRLKRFKVDLETELDPGIPEVEGGCGELDIVFTNLILNAIQALKGVDNPQVRIRTWEEPNGMVGASVEDNGPGIPPEIRSRVFDPFFTTKDVGAGSGLGLAISQAMLSKRGGYIMYDADYADGARFILRLPSAKAHEASD</sequence>
<evidence type="ECO:0000256" key="2">
    <source>
        <dbReference type="ARBA" id="ARBA00012438"/>
    </source>
</evidence>
<dbReference type="SMART" id="SM00388">
    <property type="entry name" value="HisKA"/>
    <property type="match status" value="1"/>
</dbReference>
<dbReference type="SUPFAM" id="SSF55785">
    <property type="entry name" value="PYP-like sensor domain (PAS domain)"/>
    <property type="match status" value="1"/>
</dbReference>
<reference evidence="12" key="1">
    <citation type="submission" date="2016-10" db="EMBL/GenBank/DDBJ databases">
        <authorList>
            <person name="Varghese N."/>
        </authorList>
    </citation>
    <scope>NUCLEOTIDE SEQUENCE [LARGE SCALE GENOMIC DNA]</scope>
    <source>
        <strain evidence="12">HL 19</strain>
    </source>
</reference>
<dbReference type="GO" id="GO:0005524">
    <property type="term" value="F:ATP binding"/>
    <property type="evidence" value="ECO:0007669"/>
    <property type="project" value="UniProtKB-KW"/>
</dbReference>
<protein>
    <recommendedName>
        <fullName evidence="2">histidine kinase</fullName>
        <ecNumber evidence="2">2.7.13.3</ecNumber>
    </recommendedName>
</protein>
<keyword evidence="4" id="KW-0808">Transferase</keyword>
<dbReference type="SMART" id="SM00387">
    <property type="entry name" value="HATPase_c"/>
    <property type="match status" value="1"/>
</dbReference>
<dbReference type="InterPro" id="IPR005467">
    <property type="entry name" value="His_kinase_dom"/>
</dbReference>
<dbReference type="InterPro" id="IPR003661">
    <property type="entry name" value="HisK_dim/P_dom"/>
</dbReference>
<gene>
    <name evidence="11" type="ORF">SAMN05661077_0491</name>
</gene>
<dbReference type="InterPro" id="IPR003594">
    <property type="entry name" value="HATPase_dom"/>
</dbReference>
<name>A0A1G5APZ8_9GAMM</name>
<dbReference type="OrthoDB" id="1931120at2"/>
<keyword evidence="12" id="KW-1185">Reference proteome</keyword>
<keyword evidence="8" id="KW-0902">Two-component regulatory system</keyword>
<dbReference type="CDD" id="cd00082">
    <property type="entry name" value="HisKA"/>
    <property type="match status" value="1"/>
</dbReference>
<dbReference type="SUPFAM" id="SSF47384">
    <property type="entry name" value="Homodimeric domain of signal transducing histidine kinase"/>
    <property type="match status" value="1"/>
</dbReference>
<dbReference type="PANTHER" id="PTHR43065:SF10">
    <property type="entry name" value="PEROXIDE STRESS-ACTIVATED HISTIDINE KINASE MAK3"/>
    <property type="match status" value="1"/>
</dbReference>
<dbReference type="STRING" id="381306.AN478_11860"/>
<dbReference type="Gene3D" id="1.10.287.130">
    <property type="match status" value="1"/>
</dbReference>
<dbReference type="EC" id="2.7.13.3" evidence="2"/>
<dbReference type="GO" id="GO:0000155">
    <property type="term" value="F:phosphorelay sensor kinase activity"/>
    <property type="evidence" value="ECO:0007669"/>
    <property type="project" value="InterPro"/>
</dbReference>
<dbReference type="InterPro" id="IPR035965">
    <property type="entry name" value="PAS-like_dom_sf"/>
</dbReference>
<dbReference type="InterPro" id="IPR000014">
    <property type="entry name" value="PAS"/>
</dbReference>
<evidence type="ECO:0000256" key="3">
    <source>
        <dbReference type="ARBA" id="ARBA00022553"/>
    </source>
</evidence>
<dbReference type="InterPro" id="IPR004358">
    <property type="entry name" value="Sig_transdc_His_kin-like_C"/>
</dbReference>
<dbReference type="InterPro" id="IPR036097">
    <property type="entry name" value="HisK_dim/P_sf"/>
</dbReference>
<evidence type="ECO:0000259" key="10">
    <source>
        <dbReference type="PROSITE" id="PS50112"/>
    </source>
</evidence>
<dbReference type="Gene3D" id="3.30.565.10">
    <property type="entry name" value="Histidine kinase-like ATPase, C-terminal domain"/>
    <property type="match status" value="1"/>
</dbReference>
<evidence type="ECO:0000256" key="4">
    <source>
        <dbReference type="ARBA" id="ARBA00022679"/>
    </source>
</evidence>
<dbReference type="PRINTS" id="PR00344">
    <property type="entry name" value="BCTRLSENSOR"/>
</dbReference>
<dbReference type="Pfam" id="PF00512">
    <property type="entry name" value="HisKA"/>
    <property type="match status" value="1"/>
</dbReference>
<dbReference type="PROSITE" id="PS50109">
    <property type="entry name" value="HIS_KIN"/>
    <property type="match status" value="1"/>
</dbReference>
<keyword evidence="5" id="KW-0547">Nucleotide-binding</keyword>
<evidence type="ECO:0000256" key="6">
    <source>
        <dbReference type="ARBA" id="ARBA00022777"/>
    </source>
</evidence>
<dbReference type="PANTHER" id="PTHR43065">
    <property type="entry name" value="SENSOR HISTIDINE KINASE"/>
    <property type="match status" value="1"/>
</dbReference>
<dbReference type="Proteomes" id="UP000183104">
    <property type="component" value="Unassembled WGS sequence"/>
</dbReference>
<evidence type="ECO:0000256" key="1">
    <source>
        <dbReference type="ARBA" id="ARBA00000085"/>
    </source>
</evidence>
<dbReference type="AlphaFoldDB" id="A0A1G5APZ8"/>
<dbReference type="SUPFAM" id="SSF55874">
    <property type="entry name" value="ATPase domain of HSP90 chaperone/DNA topoisomerase II/histidine kinase"/>
    <property type="match status" value="1"/>
</dbReference>
<feature type="domain" description="Histidine kinase" evidence="9">
    <location>
        <begin position="276"/>
        <end position="489"/>
    </location>
</feature>
<evidence type="ECO:0000313" key="11">
    <source>
        <dbReference type="EMBL" id="SCX79977.1"/>
    </source>
</evidence>
<keyword evidence="7" id="KW-0067">ATP-binding</keyword>
<keyword evidence="3" id="KW-0597">Phosphoprotein</keyword>
<dbReference type="NCBIfam" id="TIGR00229">
    <property type="entry name" value="sensory_box"/>
    <property type="match status" value="1"/>
</dbReference>
<dbReference type="EMBL" id="FMUN01000001">
    <property type="protein sequence ID" value="SCX79977.1"/>
    <property type="molecule type" value="Genomic_DNA"/>
</dbReference>
<dbReference type="CDD" id="cd00130">
    <property type="entry name" value="PAS"/>
    <property type="match status" value="1"/>
</dbReference>